<evidence type="ECO:0000313" key="3">
    <source>
        <dbReference type="EMBL" id="MDY5153770.1"/>
    </source>
</evidence>
<evidence type="ECO:0000313" key="4">
    <source>
        <dbReference type="Proteomes" id="UP001273799"/>
    </source>
</evidence>
<dbReference type="InterPro" id="IPR036721">
    <property type="entry name" value="RCK_C_sf"/>
</dbReference>
<gene>
    <name evidence="3" type="ORF">R6G71_06920</name>
</gene>
<proteinExistence type="predicted"/>
<name>A0AAW9HIM7_9ACTO</name>
<dbReference type="InterPro" id="IPR036291">
    <property type="entry name" value="NAD(P)-bd_dom_sf"/>
</dbReference>
<dbReference type="Gene3D" id="3.40.50.720">
    <property type="entry name" value="NAD(P)-binding Rossmann-like Domain"/>
    <property type="match status" value="1"/>
</dbReference>
<dbReference type="SUPFAM" id="SSF51735">
    <property type="entry name" value="NAD(P)-binding Rossmann-fold domains"/>
    <property type="match status" value="1"/>
</dbReference>
<evidence type="ECO:0000259" key="2">
    <source>
        <dbReference type="PROSITE" id="PS51202"/>
    </source>
</evidence>
<sequence>MHFVIMGCGRVGSSLARELTSMGHSVAIIDQDPEAFRKLPEDFPGQQVTGVGFDQEVLIRASIEEAAGFAAVSSGDNSNIIAARVARETFGVTNTVVRVYDPSRDAVFERLGFDTVPTVRWTVDQVLHRLIPLGPHRVFNDPVTGISLIEADLDPSWYGRPVAALEAATQARVGYVQRGSRGLMVNEETIIQDGDIVKLVVPAERASGVQHVLMNNADAAEAEGSGVKDAAGAAQKHGW</sequence>
<dbReference type="RefSeq" id="WP_074661885.1">
    <property type="nucleotide sequence ID" value="NZ_FNAU01000005.1"/>
</dbReference>
<dbReference type="PROSITE" id="PS51202">
    <property type="entry name" value="RCK_C"/>
    <property type="match status" value="1"/>
</dbReference>
<dbReference type="PROSITE" id="PS51201">
    <property type="entry name" value="RCK_N"/>
    <property type="match status" value="1"/>
</dbReference>
<feature type="domain" description="RCK C-terminal" evidence="2">
    <location>
        <begin position="136"/>
        <end position="215"/>
    </location>
</feature>
<dbReference type="GO" id="GO:0006813">
    <property type="term" value="P:potassium ion transport"/>
    <property type="evidence" value="ECO:0007669"/>
    <property type="project" value="InterPro"/>
</dbReference>
<organism evidence="3 4">
    <name type="scientific">Actinobaculum suis</name>
    <dbReference type="NCBI Taxonomy" id="1657"/>
    <lineage>
        <taxon>Bacteria</taxon>
        <taxon>Bacillati</taxon>
        <taxon>Actinomycetota</taxon>
        <taxon>Actinomycetes</taxon>
        <taxon>Actinomycetales</taxon>
        <taxon>Actinomycetaceae</taxon>
        <taxon>Actinobaculum</taxon>
    </lineage>
</organism>
<comment type="caution">
    <text evidence="3">The sequence shown here is derived from an EMBL/GenBank/DDBJ whole genome shotgun (WGS) entry which is preliminary data.</text>
</comment>
<dbReference type="PANTHER" id="PTHR43833">
    <property type="entry name" value="POTASSIUM CHANNEL PROTEIN 2-RELATED-RELATED"/>
    <property type="match status" value="1"/>
</dbReference>
<reference evidence="3" key="1">
    <citation type="submission" date="2023-10" db="EMBL/GenBank/DDBJ databases">
        <title>Whole Genome based description of the genera Actinobaculum and Actinotignum reveals a complex phylogenetic relationship within the species included in the genus Actinotignum.</title>
        <authorList>
            <person name="Jensen C.S."/>
            <person name="Dargis R."/>
            <person name="Kemp M."/>
            <person name="Christensen J.J."/>
        </authorList>
    </citation>
    <scope>NUCLEOTIDE SEQUENCE</scope>
    <source>
        <strain evidence="3">Actinobaculum_suis_CCUG19206T</strain>
    </source>
</reference>
<dbReference type="Gene3D" id="3.30.70.1450">
    <property type="entry name" value="Regulator of K+ conductance, C-terminal domain"/>
    <property type="match status" value="1"/>
</dbReference>
<dbReference type="EMBL" id="JAWNFU010000004">
    <property type="protein sequence ID" value="MDY5153770.1"/>
    <property type="molecule type" value="Genomic_DNA"/>
</dbReference>
<dbReference type="PANTHER" id="PTHR43833:SF8">
    <property type="entry name" value="TRK SYSTEM POTASSIUM UPTAKE PROTEIN TRKA"/>
    <property type="match status" value="1"/>
</dbReference>
<accession>A0AAW9HIM7</accession>
<dbReference type="InterPro" id="IPR006037">
    <property type="entry name" value="RCK_C"/>
</dbReference>
<protein>
    <submittedName>
        <fullName evidence="3">TrkA family potassium uptake protein</fullName>
    </submittedName>
</protein>
<feature type="domain" description="RCK N-terminal" evidence="1">
    <location>
        <begin position="1"/>
        <end position="117"/>
    </location>
</feature>
<dbReference type="InterPro" id="IPR003148">
    <property type="entry name" value="RCK_N"/>
</dbReference>
<dbReference type="Proteomes" id="UP001273799">
    <property type="component" value="Unassembled WGS sequence"/>
</dbReference>
<dbReference type="AlphaFoldDB" id="A0AAW9HIM7"/>
<evidence type="ECO:0000259" key="1">
    <source>
        <dbReference type="PROSITE" id="PS51201"/>
    </source>
</evidence>
<dbReference type="GO" id="GO:0008324">
    <property type="term" value="F:monoatomic cation transmembrane transporter activity"/>
    <property type="evidence" value="ECO:0007669"/>
    <property type="project" value="InterPro"/>
</dbReference>
<dbReference type="InterPro" id="IPR050721">
    <property type="entry name" value="Trk_Ktr_HKT_K-transport"/>
</dbReference>
<dbReference type="Pfam" id="PF02254">
    <property type="entry name" value="TrkA_N"/>
    <property type="match status" value="1"/>
</dbReference>